<proteinExistence type="predicted"/>
<organism evidence="1 2">
    <name type="scientific">Anatilimnocola aggregata</name>
    <dbReference type="NCBI Taxonomy" id="2528021"/>
    <lineage>
        <taxon>Bacteria</taxon>
        <taxon>Pseudomonadati</taxon>
        <taxon>Planctomycetota</taxon>
        <taxon>Planctomycetia</taxon>
        <taxon>Pirellulales</taxon>
        <taxon>Pirellulaceae</taxon>
        <taxon>Anatilimnocola</taxon>
    </lineage>
</organism>
<dbReference type="Proteomes" id="UP000315017">
    <property type="component" value="Chromosome"/>
</dbReference>
<evidence type="ECO:0000313" key="2">
    <source>
        <dbReference type="Proteomes" id="UP000315017"/>
    </source>
</evidence>
<dbReference type="OrthoDB" id="231687at2"/>
<dbReference type="EMBL" id="CP036274">
    <property type="protein sequence ID" value="QDU26561.1"/>
    <property type="molecule type" value="Genomic_DNA"/>
</dbReference>
<sequence>MRHQINRRTCLRGTCALLGLPLLEAMLPRLLANDQTAKANVPRPRLLFIDEIGNGVDNVRWYPTKLGREWEITETLRPLEPFRDHMTVLSGLRQTYDDNGHLAADTFLTGAKATSNAVSVDQVAAEHLGKDVQFPSLVLGPGGTGTVKWSSTLSYDRKGRPIPSISDAGALFQKLFVAPTDAAVRETEARISRNESILDGLEAQTVALRKSISAEDARQVDAYLDAVREMERQIARDRSWLQKAPPDVDKAAFAAAEKQGRQPPMYELMRMALLTERSRVGTLMFTSGLGSAHGATHHKGQQSNLDVVAARDLKAVKLFASFVASMQATPVGDGTLLDYTCILFGSHMNNGTGWAQGFPFKSTFDSHSVRNLPILLVGGRKLGVKQGQHLLFPDEKTTLSRLFVEMLKCGGIPAPRFNGQEQGISELS</sequence>
<dbReference type="AlphaFoldDB" id="A0A517Y8N3"/>
<name>A0A517Y8N3_9BACT</name>
<gene>
    <name evidence="1" type="ORF">ETAA8_16410</name>
</gene>
<protein>
    <recommendedName>
        <fullName evidence="3">DUF1552 domain-containing protein</fullName>
    </recommendedName>
</protein>
<dbReference type="KEGG" id="aagg:ETAA8_16410"/>
<evidence type="ECO:0000313" key="1">
    <source>
        <dbReference type="EMBL" id="QDU26561.1"/>
    </source>
</evidence>
<dbReference type="Pfam" id="PF07586">
    <property type="entry name" value="HXXSHH"/>
    <property type="match status" value="1"/>
</dbReference>
<keyword evidence="2" id="KW-1185">Reference proteome</keyword>
<accession>A0A517Y8N3</accession>
<evidence type="ECO:0008006" key="3">
    <source>
        <dbReference type="Google" id="ProtNLM"/>
    </source>
</evidence>
<reference evidence="1 2" key="1">
    <citation type="submission" date="2019-02" db="EMBL/GenBank/DDBJ databases">
        <title>Deep-cultivation of Planctomycetes and their phenomic and genomic characterization uncovers novel biology.</title>
        <authorList>
            <person name="Wiegand S."/>
            <person name="Jogler M."/>
            <person name="Boedeker C."/>
            <person name="Pinto D."/>
            <person name="Vollmers J."/>
            <person name="Rivas-Marin E."/>
            <person name="Kohn T."/>
            <person name="Peeters S.H."/>
            <person name="Heuer A."/>
            <person name="Rast P."/>
            <person name="Oberbeckmann S."/>
            <person name="Bunk B."/>
            <person name="Jeske O."/>
            <person name="Meyerdierks A."/>
            <person name="Storesund J.E."/>
            <person name="Kallscheuer N."/>
            <person name="Luecker S."/>
            <person name="Lage O.M."/>
            <person name="Pohl T."/>
            <person name="Merkel B.J."/>
            <person name="Hornburger P."/>
            <person name="Mueller R.-W."/>
            <person name="Bruemmer F."/>
            <person name="Labrenz M."/>
            <person name="Spormann A.M."/>
            <person name="Op den Camp H."/>
            <person name="Overmann J."/>
            <person name="Amann R."/>
            <person name="Jetten M.S.M."/>
            <person name="Mascher T."/>
            <person name="Medema M.H."/>
            <person name="Devos D.P."/>
            <person name="Kaster A.-K."/>
            <person name="Ovreas L."/>
            <person name="Rohde M."/>
            <person name="Galperin M.Y."/>
            <person name="Jogler C."/>
        </authorList>
    </citation>
    <scope>NUCLEOTIDE SEQUENCE [LARGE SCALE GENOMIC DNA]</scope>
    <source>
        <strain evidence="1 2">ETA_A8</strain>
    </source>
</reference>
<dbReference type="InterPro" id="IPR011447">
    <property type="entry name" value="DUF1552"/>
</dbReference>